<gene>
    <name evidence="1" type="ORF">RPERSI_LOCUS33307</name>
</gene>
<accession>A0ACA9SPY2</accession>
<protein>
    <submittedName>
        <fullName evidence="1">30908_t:CDS:1</fullName>
    </submittedName>
</protein>
<feature type="non-terminal residue" evidence="1">
    <location>
        <position position="1"/>
    </location>
</feature>
<feature type="non-terminal residue" evidence="1">
    <location>
        <position position="51"/>
    </location>
</feature>
<sequence length="51" mass="5975">EKYINNAEFTKFNANNGLIIEFHPILEAFAHFTYKYTEGYLVVYDLQGVDL</sequence>
<reference evidence="1" key="1">
    <citation type="submission" date="2021-06" db="EMBL/GenBank/DDBJ databases">
        <authorList>
            <person name="Kallberg Y."/>
            <person name="Tangrot J."/>
            <person name="Rosling A."/>
        </authorList>
    </citation>
    <scope>NUCLEOTIDE SEQUENCE</scope>
    <source>
        <strain evidence="1">MA461A</strain>
    </source>
</reference>
<comment type="caution">
    <text evidence="1">The sequence shown here is derived from an EMBL/GenBank/DDBJ whole genome shotgun (WGS) entry which is preliminary data.</text>
</comment>
<keyword evidence="2" id="KW-1185">Reference proteome</keyword>
<name>A0ACA9SPY2_9GLOM</name>
<proteinExistence type="predicted"/>
<dbReference type="Proteomes" id="UP000789920">
    <property type="component" value="Unassembled WGS sequence"/>
</dbReference>
<organism evidence="1 2">
    <name type="scientific">Racocetra persica</name>
    <dbReference type="NCBI Taxonomy" id="160502"/>
    <lineage>
        <taxon>Eukaryota</taxon>
        <taxon>Fungi</taxon>
        <taxon>Fungi incertae sedis</taxon>
        <taxon>Mucoromycota</taxon>
        <taxon>Glomeromycotina</taxon>
        <taxon>Glomeromycetes</taxon>
        <taxon>Diversisporales</taxon>
        <taxon>Gigasporaceae</taxon>
        <taxon>Racocetra</taxon>
    </lineage>
</organism>
<evidence type="ECO:0000313" key="1">
    <source>
        <dbReference type="EMBL" id="CAG8844664.1"/>
    </source>
</evidence>
<dbReference type="EMBL" id="CAJVQC010143584">
    <property type="protein sequence ID" value="CAG8844664.1"/>
    <property type="molecule type" value="Genomic_DNA"/>
</dbReference>
<evidence type="ECO:0000313" key="2">
    <source>
        <dbReference type="Proteomes" id="UP000789920"/>
    </source>
</evidence>